<evidence type="ECO:0000259" key="9">
    <source>
        <dbReference type="SMART" id="SM00642"/>
    </source>
</evidence>
<keyword evidence="4 8" id="KW-0732">Signal</keyword>
<evidence type="ECO:0000256" key="8">
    <source>
        <dbReference type="SAM" id="SignalP"/>
    </source>
</evidence>
<dbReference type="SMART" id="SM00642">
    <property type="entry name" value="Aamy"/>
    <property type="match status" value="1"/>
</dbReference>
<protein>
    <recommendedName>
        <fullName evidence="3">alpha-glucosidase</fullName>
        <ecNumber evidence="3">3.2.1.20</ecNumber>
    </recommendedName>
</protein>
<feature type="signal peptide" evidence="8">
    <location>
        <begin position="1"/>
        <end position="20"/>
    </location>
</feature>
<keyword evidence="6" id="KW-0325">Glycoprotein</keyword>
<evidence type="ECO:0000256" key="3">
    <source>
        <dbReference type="ARBA" id="ARBA00012741"/>
    </source>
</evidence>
<organism evidence="10">
    <name type="scientific">Anopheles darlingi</name>
    <name type="common">Mosquito</name>
    <dbReference type="NCBI Taxonomy" id="43151"/>
    <lineage>
        <taxon>Eukaryota</taxon>
        <taxon>Metazoa</taxon>
        <taxon>Ecdysozoa</taxon>
        <taxon>Arthropoda</taxon>
        <taxon>Hexapoda</taxon>
        <taxon>Insecta</taxon>
        <taxon>Pterygota</taxon>
        <taxon>Neoptera</taxon>
        <taxon>Endopterygota</taxon>
        <taxon>Diptera</taxon>
        <taxon>Nematocera</taxon>
        <taxon>Culicoidea</taxon>
        <taxon>Culicidae</taxon>
        <taxon>Anophelinae</taxon>
        <taxon>Anopheles</taxon>
    </lineage>
</organism>
<dbReference type="FunFam" id="3.90.400.10:FF:000001">
    <property type="entry name" value="Maltase A3, isoform A"/>
    <property type="match status" value="1"/>
</dbReference>
<dbReference type="OMA" id="FDIERFW"/>
<sequence length="592" mass="67176">MLRWFTLAVACCAVVCASSAEGWWKSAVFYQIYPRSFMDSDGDGIGDLRGIAQRLDYLRDNGIDGFWLSPIFRSPMADFGYDISDYYSIQPEYGTMADFDALLQEARKRGLEVILDFVPNHTSDEHEWFKKSEARVPGFEDFYVWHPGRKTSANDTAARPAPPSNWVSYFRGSAWEWSDVRQEYYLHQFLAKQPDLNYRNPAVVEAMKDVMRFWLAKGVVGYRIDAVPALFEVAMDPDGQYPDEPLSGNTNDPDDPGYTVHIYTQDRNETLDMVYQWRAVLDEFQQQHGGKERIIMAETYSPIEIVMKYYGNGTVPGAQIPFNFHFITDLGASSSAEDFQNTIHFWIDHMPANLNSVVPNWVAGNHDQHRIATRFGDDMIDAMNMILLSLPGVAVTYNGEEIGMDDVWISYNDTVDPAACNAGPDRYQYTTRDPERTPFQWDSTKNSGFSSGNHTWLPISPNYTQVNVEKELSNPSSHLWVYRNMTSFRRAIIYEPLSLVTFTEQNVLVLRRSGQNIVCHTYTMVNIGNGPVTIDLTKQEPSLAGVGHFAVVSVSSKHRVGDVVPVNHVVIESKESFVLFVDVSTTYEVIAI</sequence>
<evidence type="ECO:0000256" key="5">
    <source>
        <dbReference type="ARBA" id="ARBA00022801"/>
    </source>
</evidence>
<dbReference type="Proteomes" id="UP000000673">
    <property type="component" value="Unassembled WGS sequence"/>
</dbReference>
<dbReference type="EC" id="3.2.1.20" evidence="3"/>
<name>W5JKE6_ANODA</name>
<dbReference type="PANTHER" id="PTHR10357">
    <property type="entry name" value="ALPHA-AMYLASE FAMILY MEMBER"/>
    <property type="match status" value="1"/>
</dbReference>
<dbReference type="GO" id="GO:0005975">
    <property type="term" value="P:carbohydrate metabolic process"/>
    <property type="evidence" value="ECO:0007669"/>
    <property type="project" value="InterPro"/>
</dbReference>
<dbReference type="eggNOG" id="KOG0471">
    <property type="taxonomic scope" value="Eukaryota"/>
</dbReference>
<dbReference type="AlphaFoldDB" id="W5JKE6"/>
<keyword evidence="5" id="KW-0378">Hydrolase</keyword>
<evidence type="ECO:0000256" key="4">
    <source>
        <dbReference type="ARBA" id="ARBA00022729"/>
    </source>
</evidence>
<evidence type="ECO:0000313" key="10">
    <source>
        <dbReference type="EMBL" id="ETN63249.1"/>
    </source>
</evidence>
<dbReference type="InterPro" id="IPR006047">
    <property type="entry name" value="GH13_cat_dom"/>
</dbReference>
<dbReference type="HOGENOM" id="CLU_006462_8_3_1"/>
<keyword evidence="12" id="KW-1185">Reference proteome</keyword>
<reference evidence="10 12" key="1">
    <citation type="journal article" date="2010" name="BMC Genomics">
        <title>Combination of measures distinguishes pre-miRNAs from other stem-loops in the genome of the newly sequenced Anopheles darlingi.</title>
        <authorList>
            <person name="Mendes N.D."/>
            <person name="Freitas A.T."/>
            <person name="Vasconcelos A.T."/>
            <person name="Sagot M.F."/>
        </authorList>
    </citation>
    <scope>NUCLEOTIDE SEQUENCE</scope>
</reference>
<reference evidence="11" key="4">
    <citation type="submission" date="2015-06" db="UniProtKB">
        <authorList>
            <consortium name="EnsemblMetazoa"/>
        </authorList>
    </citation>
    <scope>IDENTIFICATION</scope>
</reference>
<dbReference type="EMBL" id="ADMH02001278">
    <property type="protein sequence ID" value="ETN63249.1"/>
    <property type="molecule type" value="Genomic_DNA"/>
</dbReference>
<dbReference type="InterPro" id="IPR017853">
    <property type="entry name" value="GH"/>
</dbReference>
<evidence type="ECO:0000313" key="11">
    <source>
        <dbReference type="EnsemblMetazoa" id="ADAC005040-PA"/>
    </source>
</evidence>
<evidence type="ECO:0000256" key="6">
    <source>
        <dbReference type="ARBA" id="ARBA00023180"/>
    </source>
</evidence>
<feature type="domain" description="Glycosyl hydrolase family 13 catalytic" evidence="9">
    <location>
        <begin position="31"/>
        <end position="436"/>
    </location>
</feature>
<dbReference type="InterPro" id="IPR045857">
    <property type="entry name" value="O16G_dom_2"/>
</dbReference>
<comment type="catalytic activity">
    <reaction evidence="1">
        <text>Hydrolysis of terminal, non-reducing (1-&gt;4)-linked alpha-D-glucose residues with release of alpha-D-glucose.</text>
        <dbReference type="EC" id="3.2.1.20"/>
    </reaction>
</comment>
<dbReference type="EnsemblMetazoa" id="ADAC005040-RA">
    <property type="protein sequence ID" value="ADAC005040-PA"/>
    <property type="gene ID" value="ADAC005040"/>
</dbReference>
<reference evidence="10" key="3">
    <citation type="journal article" date="2013" name="Nucleic Acids Res.">
        <title>The genome of Anopheles darlingi, the main neotropical malaria vector.</title>
        <authorList>
            <person name="Marinotti O."/>
            <person name="Cerqueira G.C."/>
            <person name="de Almeida L.G."/>
            <person name="Ferro M.I."/>
            <person name="Loreto E.L."/>
            <person name="Zaha A."/>
            <person name="Teixeira S.M."/>
            <person name="Wespiser A.R."/>
            <person name="Almeida E Silva A."/>
            <person name="Schlindwein A.D."/>
            <person name="Pacheco A.C."/>
            <person name="Silva A.L."/>
            <person name="Graveley B.R."/>
            <person name="Walenz B.P."/>
            <person name="Lima Bde A."/>
            <person name="Ribeiro C.A."/>
            <person name="Nunes-Silva C.G."/>
            <person name="de Carvalho C.R."/>
            <person name="Soares C.M."/>
            <person name="de Menezes C.B."/>
            <person name="Matiolli C."/>
            <person name="Caffrey D."/>
            <person name="Araujo D.A."/>
            <person name="de Oliveira D.M."/>
            <person name="Golenbock D."/>
            <person name="Grisard E.C."/>
            <person name="Fantinatti-Garboggini F."/>
            <person name="de Carvalho F.M."/>
            <person name="Barcellos F.G."/>
            <person name="Prosdocimi F."/>
            <person name="May G."/>
            <person name="Azevedo Junior G.M."/>
            <person name="Guimaraes G.M."/>
            <person name="Goldman G.H."/>
            <person name="Padilha I.Q."/>
            <person name="Batista Jda S."/>
            <person name="Ferro J.A."/>
            <person name="Ribeiro J.M."/>
            <person name="Fietto J.L."/>
            <person name="Dabbas K.M."/>
            <person name="Cerdeira L."/>
            <person name="Agnez-Lima L.F."/>
            <person name="Brocchi M."/>
            <person name="de Carvalho M.O."/>
            <person name="Teixeira Mde M."/>
            <person name="Diniz Maia Mde M."/>
            <person name="Goldman M.H."/>
            <person name="Cruz Schneider M.P."/>
            <person name="Felipe M.S."/>
            <person name="Hungria M."/>
            <person name="Nicolas M.F."/>
            <person name="Pereira M."/>
            <person name="Montes M.A."/>
            <person name="Cantao M.E."/>
            <person name="Vincentz M."/>
            <person name="Rafael M.S."/>
            <person name="Silverman N."/>
            <person name="Stoco P.H."/>
            <person name="Souza R.C."/>
            <person name="Vicentini R."/>
            <person name="Gazzinelli R.T."/>
            <person name="Neves Rde O."/>
            <person name="Silva R."/>
            <person name="Astolfi-Filho S."/>
            <person name="Maciel T.E."/>
            <person name="Urmenyi T.P."/>
            <person name="Tadei W.P."/>
            <person name="Camargo E.P."/>
            <person name="de Vasconcelos A.T."/>
        </authorList>
    </citation>
    <scope>NUCLEOTIDE SEQUENCE</scope>
</reference>
<gene>
    <name evidence="10" type="ORF">AND_005040</name>
</gene>
<dbReference type="Pfam" id="PF00128">
    <property type="entry name" value="Alpha-amylase"/>
    <property type="match status" value="1"/>
</dbReference>
<dbReference type="CDD" id="cd11328">
    <property type="entry name" value="AmyAc_maltase"/>
    <property type="match status" value="1"/>
</dbReference>
<dbReference type="VEuPathDB" id="VectorBase:ADAC005040"/>
<dbReference type="GO" id="GO:0004558">
    <property type="term" value="F:alpha-1,4-glucosidase activity"/>
    <property type="evidence" value="ECO:0007669"/>
    <property type="project" value="UniProtKB-EC"/>
</dbReference>
<dbReference type="PANTHER" id="PTHR10357:SF234">
    <property type="entry name" value="MALTASE A2-RELATED"/>
    <property type="match status" value="1"/>
</dbReference>
<dbReference type="STRING" id="43151.W5JKE6"/>
<dbReference type="Gene3D" id="3.90.400.10">
    <property type="entry name" value="Oligo-1,6-glucosidase, Domain 2"/>
    <property type="match status" value="1"/>
</dbReference>
<evidence type="ECO:0000256" key="2">
    <source>
        <dbReference type="ARBA" id="ARBA00008061"/>
    </source>
</evidence>
<proteinExistence type="inferred from homology"/>
<reference evidence="10" key="2">
    <citation type="submission" date="2010-05" db="EMBL/GenBank/DDBJ databases">
        <authorList>
            <person name="Almeida L.G."/>
            <person name="Nicolas M.F."/>
            <person name="Souza R.C."/>
            <person name="Vasconcelos A.T.R."/>
        </authorList>
    </citation>
    <scope>NUCLEOTIDE SEQUENCE</scope>
</reference>
<dbReference type="VEuPathDB" id="VectorBase:ADAR2_011338"/>
<feature type="chain" id="PRO_5010155536" description="alpha-glucosidase" evidence="8">
    <location>
        <begin position="21"/>
        <end position="592"/>
    </location>
</feature>
<evidence type="ECO:0000256" key="7">
    <source>
        <dbReference type="ARBA" id="ARBA00023295"/>
    </source>
</evidence>
<dbReference type="FunCoup" id="W5JKE6">
    <property type="interactions" value="31"/>
</dbReference>
<accession>W5JKE6</accession>
<comment type="similarity">
    <text evidence="2">Belongs to the glycosyl hydrolase 13 family.</text>
</comment>
<keyword evidence="7" id="KW-0326">Glycosidase</keyword>
<evidence type="ECO:0000313" key="12">
    <source>
        <dbReference type="Proteomes" id="UP000000673"/>
    </source>
</evidence>
<dbReference type="Gene3D" id="3.20.20.80">
    <property type="entry name" value="Glycosidases"/>
    <property type="match status" value="1"/>
</dbReference>
<evidence type="ECO:0000256" key="1">
    <source>
        <dbReference type="ARBA" id="ARBA00001657"/>
    </source>
</evidence>
<dbReference type="SUPFAM" id="SSF51445">
    <property type="entry name" value="(Trans)glycosidases"/>
    <property type="match status" value="1"/>
</dbReference>